<dbReference type="InterPro" id="IPR052733">
    <property type="entry name" value="Chloroplast_QOR"/>
</dbReference>
<dbReference type="Gene3D" id="3.90.180.10">
    <property type="entry name" value="Medium-chain alcohol dehydrogenases, catalytic domain"/>
    <property type="match status" value="1"/>
</dbReference>
<dbReference type="STRING" id="1296565.SAMN05660657_05032"/>
<dbReference type="PANTHER" id="PTHR44013:SF1">
    <property type="entry name" value="ZINC-TYPE ALCOHOL DEHYDROGENASE-LIKE PROTEIN C16A3.02C"/>
    <property type="match status" value="1"/>
</dbReference>
<dbReference type="PANTHER" id="PTHR44013">
    <property type="entry name" value="ZINC-TYPE ALCOHOL DEHYDROGENASE-LIKE PROTEIN C16A3.02C"/>
    <property type="match status" value="1"/>
</dbReference>
<evidence type="ECO:0000313" key="3">
    <source>
        <dbReference type="Proteomes" id="UP000199546"/>
    </source>
</evidence>
<keyword evidence="3" id="KW-1185">Reference proteome</keyword>
<feature type="region of interest" description="Disordered" evidence="1">
    <location>
        <begin position="154"/>
        <end position="176"/>
    </location>
</feature>
<dbReference type="EMBL" id="FPBA01000028">
    <property type="protein sequence ID" value="SFU04283.1"/>
    <property type="molecule type" value="Genomic_DNA"/>
</dbReference>
<dbReference type="Proteomes" id="UP000199546">
    <property type="component" value="Unassembled WGS sequence"/>
</dbReference>
<evidence type="ECO:0000256" key="1">
    <source>
        <dbReference type="SAM" id="MobiDB-lite"/>
    </source>
</evidence>
<dbReference type="InterPro" id="IPR036291">
    <property type="entry name" value="NAD(P)-bd_dom_sf"/>
</dbReference>
<protein>
    <submittedName>
        <fullName evidence="2">Zinc-binding dehydrogenase</fullName>
    </submittedName>
</protein>
<reference evidence="3" key="1">
    <citation type="submission" date="2016-10" db="EMBL/GenBank/DDBJ databases">
        <authorList>
            <person name="Varghese N."/>
            <person name="Submissions S."/>
        </authorList>
    </citation>
    <scope>NUCLEOTIDE SEQUENCE [LARGE SCALE GENOMIC DNA]</scope>
    <source>
        <strain evidence="3">DSM 46136</strain>
    </source>
</reference>
<accession>A0A1I7CXX2</accession>
<proteinExistence type="predicted"/>
<dbReference type="Pfam" id="PF13602">
    <property type="entry name" value="ADH_zinc_N_2"/>
    <property type="match status" value="1"/>
</dbReference>
<name>A0A1I7CXX2_9ACTN</name>
<sequence>MQLARLASAHVTAVADSARADFVRDLGAHVVVDRRRDDVLAGDQRWDVVLDAPGALRFAAVRPALTSDGVLVSTRPLSPDTVRGLRPGSGPRATAVTTRRSPVDLTHLAHLIDTGRLRVPLYRVVALKDVASGIEHAGSGQVRGKVVVAIAASPLPSGSRTPGHGAAPGPTQRRMN</sequence>
<dbReference type="AlphaFoldDB" id="A0A1I7CXX2"/>
<organism evidence="2 3">
    <name type="scientific">Geodermatophilus amargosae</name>
    <dbReference type="NCBI Taxonomy" id="1296565"/>
    <lineage>
        <taxon>Bacteria</taxon>
        <taxon>Bacillati</taxon>
        <taxon>Actinomycetota</taxon>
        <taxon>Actinomycetes</taxon>
        <taxon>Geodermatophilales</taxon>
        <taxon>Geodermatophilaceae</taxon>
        <taxon>Geodermatophilus</taxon>
    </lineage>
</organism>
<dbReference type="Gene3D" id="3.40.50.720">
    <property type="entry name" value="NAD(P)-binding Rossmann-like Domain"/>
    <property type="match status" value="1"/>
</dbReference>
<gene>
    <name evidence="2" type="ORF">SAMN05660657_05032</name>
</gene>
<dbReference type="SUPFAM" id="SSF51735">
    <property type="entry name" value="NAD(P)-binding Rossmann-fold domains"/>
    <property type="match status" value="1"/>
</dbReference>
<evidence type="ECO:0000313" key="2">
    <source>
        <dbReference type="EMBL" id="SFU04283.1"/>
    </source>
</evidence>